<dbReference type="InterPro" id="IPR000836">
    <property type="entry name" value="PRTase_dom"/>
</dbReference>
<dbReference type="InterPro" id="IPR029057">
    <property type="entry name" value="PRTase-like"/>
</dbReference>
<dbReference type="EMBL" id="JABFDB010000016">
    <property type="protein sequence ID" value="NYZ22158.1"/>
    <property type="molecule type" value="Genomic_DNA"/>
</dbReference>
<dbReference type="CDD" id="cd06223">
    <property type="entry name" value="PRTases_typeI"/>
    <property type="match status" value="1"/>
</dbReference>
<sequence length="217" mass="22956">MIPPFRDRADAGRRLAKRLMGYKTGLPVVLALPRGGVAVAHPVAVALGAPLDVVLVRKIGTPLQPELAAGAVAEGDPPELVINDEIGGAISPAWFKAEADRQIKEIARRRGRYLGTRARAAIAGRTAIVIDDGIATGATMRAALRAVRKAQPARMVLAVPVAPPGVIARLRDEVDEVICLTISELFGAVGQYYKSFPQLDDAEVVALLDDAASRFSP</sequence>
<comment type="caution">
    <text evidence="2">The sequence shown here is derived from an EMBL/GenBank/DDBJ whole genome shotgun (WGS) entry which is preliminary data.</text>
</comment>
<dbReference type="Pfam" id="PF00156">
    <property type="entry name" value="Pribosyltran"/>
    <property type="match status" value="1"/>
</dbReference>
<dbReference type="GO" id="GO:0016757">
    <property type="term" value="F:glycosyltransferase activity"/>
    <property type="evidence" value="ECO:0007669"/>
    <property type="project" value="UniProtKB-KW"/>
</dbReference>
<gene>
    <name evidence="2" type="ORF">HND93_20785</name>
</gene>
<dbReference type="SUPFAM" id="SSF53271">
    <property type="entry name" value="PRTase-like"/>
    <property type="match status" value="1"/>
</dbReference>
<feature type="domain" description="Phosphoribosyltransferase" evidence="1">
    <location>
        <begin position="9"/>
        <end position="181"/>
    </location>
</feature>
<dbReference type="Gene3D" id="3.30.1310.20">
    <property type="entry name" value="PRTase-like"/>
    <property type="match status" value="1"/>
</dbReference>
<reference evidence="2 3" key="1">
    <citation type="submission" date="2020-05" db="EMBL/GenBank/DDBJ databases">
        <title>Azospirillum oleiclasticum sp. nov, a nitrogen-fixing and heavy crude oil-emulsifying bacterium isolated from the crude oil of Yumen Oilfield.</title>
        <authorList>
            <person name="Wu D."/>
            <person name="Cai M."/>
            <person name="Zhang X."/>
        </authorList>
    </citation>
    <scope>NUCLEOTIDE SEQUENCE [LARGE SCALE GENOMIC DNA]</scope>
    <source>
        <strain evidence="2 3">ROY-1-1-2</strain>
    </source>
</reference>
<keyword evidence="3" id="KW-1185">Reference proteome</keyword>
<dbReference type="Proteomes" id="UP000584642">
    <property type="component" value="Unassembled WGS sequence"/>
</dbReference>
<protein>
    <submittedName>
        <fullName evidence="2">Phosphoribosyltransferase</fullName>
    </submittedName>
</protein>
<keyword evidence="2" id="KW-0808">Transferase</keyword>
<accession>A0ABX2TG97</accession>
<evidence type="ECO:0000313" key="3">
    <source>
        <dbReference type="Proteomes" id="UP000584642"/>
    </source>
</evidence>
<dbReference type="RefSeq" id="WP_180283938.1">
    <property type="nucleotide sequence ID" value="NZ_JABFDB010000016.1"/>
</dbReference>
<proteinExistence type="predicted"/>
<evidence type="ECO:0000313" key="2">
    <source>
        <dbReference type="EMBL" id="NYZ22158.1"/>
    </source>
</evidence>
<keyword evidence="2" id="KW-0328">Glycosyltransferase</keyword>
<evidence type="ECO:0000259" key="1">
    <source>
        <dbReference type="Pfam" id="PF00156"/>
    </source>
</evidence>
<name>A0ABX2TG97_9PROT</name>
<organism evidence="2 3">
    <name type="scientific">Azospirillum oleiclasticum</name>
    <dbReference type="NCBI Taxonomy" id="2735135"/>
    <lineage>
        <taxon>Bacteria</taxon>
        <taxon>Pseudomonadati</taxon>
        <taxon>Pseudomonadota</taxon>
        <taxon>Alphaproteobacteria</taxon>
        <taxon>Rhodospirillales</taxon>
        <taxon>Azospirillaceae</taxon>
        <taxon>Azospirillum</taxon>
    </lineage>
</organism>
<dbReference type="Gene3D" id="3.40.50.2020">
    <property type="match status" value="1"/>
</dbReference>